<comment type="subcellular location">
    <subcellularLocation>
        <location evidence="1 7">Cell membrane</location>
        <topology evidence="1 7">Multi-pass membrane protein</topology>
    </subcellularLocation>
</comment>
<keyword evidence="2 7" id="KW-0813">Transport</keyword>
<dbReference type="PROSITE" id="PS50928">
    <property type="entry name" value="ABC_TM1"/>
    <property type="match status" value="1"/>
</dbReference>
<feature type="transmembrane region" description="Helical" evidence="7">
    <location>
        <begin position="303"/>
        <end position="329"/>
    </location>
</feature>
<dbReference type="Proteomes" id="UP000244081">
    <property type="component" value="Unassembled WGS sequence"/>
</dbReference>
<dbReference type="InterPro" id="IPR000515">
    <property type="entry name" value="MetI-like"/>
</dbReference>
<sequence length="341" mass="37423">MLAYIVRRTLTMIPTLLVISFLTFLIIELPPGDFLTNQIAQLKMQGEESAIAKVEFLRTEFALDKPFFERYGIWLGAWPGPHGFDGLLQGNWGWSFEYDQPVSEVVGSTLLLTILLNAVTILFVYVVSFPIGIYSATRQYSWGDYGFTFLGYIGLATPNFLLGLIMLYLANSWFGLSIGGLMDPQYIDKPWSMAKVGSVLAHLIVPTVVIGTSGTAAMIRRLRANLLDELHKQYVTTARAKGLKESRLLVKYPLRVALNPFIADIGNLIPSLVSGSVIVSVVLNLPTVGPVLLGALQSQDQFLAGFILLFVAVLTLVGMLVSDILLAVLDPRIRLGGRVAS</sequence>
<dbReference type="AlphaFoldDB" id="A0A2T5V1J4"/>
<keyword evidence="4 7" id="KW-0812">Transmembrane</keyword>
<feature type="transmembrane region" description="Helical" evidence="7">
    <location>
        <begin position="9"/>
        <end position="27"/>
    </location>
</feature>
<evidence type="ECO:0000256" key="5">
    <source>
        <dbReference type="ARBA" id="ARBA00022989"/>
    </source>
</evidence>
<keyword evidence="6 7" id="KW-0472">Membrane</keyword>
<dbReference type="SUPFAM" id="SSF161098">
    <property type="entry name" value="MetI-like"/>
    <property type="match status" value="1"/>
</dbReference>
<evidence type="ECO:0000256" key="1">
    <source>
        <dbReference type="ARBA" id="ARBA00004651"/>
    </source>
</evidence>
<feature type="domain" description="ABC transmembrane type-1" evidence="8">
    <location>
        <begin position="110"/>
        <end position="320"/>
    </location>
</feature>
<dbReference type="PANTHER" id="PTHR30465:SF43">
    <property type="entry name" value="OLIGOPEPTIDE ABC TRANSPORTER, PERMEASE PROTEIN"/>
    <property type="match status" value="1"/>
</dbReference>
<reference evidence="9 10" key="1">
    <citation type="submission" date="2018-04" db="EMBL/GenBank/DDBJ databases">
        <title>Genomic Encyclopedia of Archaeal and Bacterial Type Strains, Phase II (KMG-II): from individual species to whole genera.</title>
        <authorList>
            <person name="Goeker M."/>
        </authorList>
    </citation>
    <scope>NUCLEOTIDE SEQUENCE [LARGE SCALE GENOMIC DNA]</scope>
    <source>
        <strain evidence="9 10">DSM 23382</strain>
    </source>
</reference>
<evidence type="ECO:0000313" key="9">
    <source>
        <dbReference type="EMBL" id="PTW57612.1"/>
    </source>
</evidence>
<dbReference type="GO" id="GO:0005886">
    <property type="term" value="C:plasma membrane"/>
    <property type="evidence" value="ECO:0007669"/>
    <property type="project" value="UniProtKB-SubCell"/>
</dbReference>
<keyword evidence="5 7" id="KW-1133">Transmembrane helix</keyword>
<accession>A0A2T5V1J4</accession>
<dbReference type="GO" id="GO:0055085">
    <property type="term" value="P:transmembrane transport"/>
    <property type="evidence" value="ECO:0007669"/>
    <property type="project" value="InterPro"/>
</dbReference>
<keyword evidence="3" id="KW-1003">Cell membrane</keyword>
<feature type="transmembrane region" description="Helical" evidence="7">
    <location>
        <begin position="110"/>
        <end position="133"/>
    </location>
</feature>
<dbReference type="PANTHER" id="PTHR30465">
    <property type="entry name" value="INNER MEMBRANE ABC TRANSPORTER"/>
    <property type="match status" value="1"/>
</dbReference>
<evidence type="ECO:0000256" key="2">
    <source>
        <dbReference type="ARBA" id="ARBA00022448"/>
    </source>
</evidence>
<proteinExistence type="inferred from homology"/>
<comment type="caution">
    <text evidence="9">The sequence shown here is derived from an EMBL/GenBank/DDBJ whole genome shotgun (WGS) entry which is preliminary data.</text>
</comment>
<dbReference type="OrthoDB" id="9807402at2"/>
<dbReference type="InterPro" id="IPR045621">
    <property type="entry name" value="BPD_transp_1_N"/>
</dbReference>
<protein>
    <submittedName>
        <fullName evidence="9">Peptide/nickel transport system permease protein</fullName>
    </submittedName>
</protein>
<dbReference type="Pfam" id="PF00528">
    <property type="entry name" value="BPD_transp_1"/>
    <property type="match status" value="1"/>
</dbReference>
<evidence type="ECO:0000256" key="3">
    <source>
        <dbReference type="ARBA" id="ARBA00022475"/>
    </source>
</evidence>
<feature type="transmembrane region" description="Helical" evidence="7">
    <location>
        <begin position="199"/>
        <end position="219"/>
    </location>
</feature>
<gene>
    <name evidence="9" type="ORF">C8N35_11091</name>
</gene>
<keyword evidence="10" id="KW-1185">Reference proteome</keyword>
<evidence type="ECO:0000256" key="7">
    <source>
        <dbReference type="RuleBase" id="RU363032"/>
    </source>
</evidence>
<feature type="transmembrane region" description="Helical" evidence="7">
    <location>
        <begin position="145"/>
        <end position="170"/>
    </location>
</feature>
<evidence type="ECO:0000259" key="8">
    <source>
        <dbReference type="PROSITE" id="PS50928"/>
    </source>
</evidence>
<organism evidence="9 10">
    <name type="scientific">Breoghania corrubedonensis</name>
    <dbReference type="NCBI Taxonomy" id="665038"/>
    <lineage>
        <taxon>Bacteria</taxon>
        <taxon>Pseudomonadati</taxon>
        <taxon>Pseudomonadota</taxon>
        <taxon>Alphaproteobacteria</taxon>
        <taxon>Hyphomicrobiales</taxon>
        <taxon>Stappiaceae</taxon>
        <taxon>Breoghania</taxon>
    </lineage>
</organism>
<feature type="transmembrane region" description="Helical" evidence="7">
    <location>
        <begin position="261"/>
        <end position="283"/>
    </location>
</feature>
<evidence type="ECO:0000256" key="4">
    <source>
        <dbReference type="ARBA" id="ARBA00022692"/>
    </source>
</evidence>
<dbReference type="RefSeq" id="WP_107991491.1">
    <property type="nucleotide sequence ID" value="NZ_QAYG01000010.1"/>
</dbReference>
<name>A0A2T5V1J4_9HYPH</name>
<dbReference type="InterPro" id="IPR035906">
    <property type="entry name" value="MetI-like_sf"/>
</dbReference>
<dbReference type="EMBL" id="QAYG01000010">
    <property type="protein sequence ID" value="PTW57612.1"/>
    <property type="molecule type" value="Genomic_DNA"/>
</dbReference>
<evidence type="ECO:0000313" key="10">
    <source>
        <dbReference type="Proteomes" id="UP000244081"/>
    </source>
</evidence>
<evidence type="ECO:0000256" key="6">
    <source>
        <dbReference type="ARBA" id="ARBA00023136"/>
    </source>
</evidence>
<comment type="similarity">
    <text evidence="7">Belongs to the binding-protein-dependent transport system permease family.</text>
</comment>
<dbReference type="Pfam" id="PF19300">
    <property type="entry name" value="BPD_transp_1_N"/>
    <property type="match status" value="1"/>
</dbReference>
<dbReference type="Gene3D" id="1.10.3720.10">
    <property type="entry name" value="MetI-like"/>
    <property type="match status" value="1"/>
</dbReference>